<organism evidence="2 3">
    <name type="scientific">Faecalibacterium gallinarum</name>
    <dbReference type="NCBI Taxonomy" id="2903556"/>
    <lineage>
        <taxon>Bacteria</taxon>
        <taxon>Bacillati</taxon>
        <taxon>Bacillota</taxon>
        <taxon>Clostridia</taxon>
        <taxon>Eubacteriales</taxon>
        <taxon>Oscillospiraceae</taxon>
        <taxon>Faecalibacterium</taxon>
    </lineage>
</organism>
<evidence type="ECO:0000313" key="3">
    <source>
        <dbReference type="Proteomes" id="UP001055185"/>
    </source>
</evidence>
<evidence type="ECO:0000313" key="2">
    <source>
        <dbReference type="EMBL" id="GJN65259.1"/>
    </source>
</evidence>
<reference evidence="2" key="1">
    <citation type="journal article" date="2022" name="Int. J. Syst. Evol. Microbiol.">
        <title>Genome-based, phenotypic and chemotaxonomic classification of Faecalibacterium strains: proposal of three novel species Faecalibacterium duncaniae sp. nov., Faecalibacterium hattorii sp. nov. and Faecalibacterium gallinarum sp. nov. .</title>
        <authorList>
            <person name="Sakamoto M."/>
            <person name="Sakurai N."/>
            <person name="Tanno H."/>
            <person name="Iino T."/>
            <person name="Ohkuma M."/>
            <person name="Endo A."/>
        </authorList>
    </citation>
    <scope>NUCLEOTIDE SEQUENCE</scope>
    <source>
        <strain evidence="2">JCM 17207</strain>
    </source>
</reference>
<accession>A0AA37IZM4</accession>
<proteinExistence type="predicted"/>
<dbReference type="EMBL" id="BQKV01000080">
    <property type="protein sequence ID" value="GJN65259.1"/>
    <property type="molecule type" value="Genomic_DNA"/>
</dbReference>
<evidence type="ECO:0000259" key="1">
    <source>
        <dbReference type="Pfam" id="PF12645"/>
    </source>
</evidence>
<name>A0AA37IZM4_9FIRM</name>
<keyword evidence="3" id="KW-1185">Reference proteome</keyword>
<dbReference type="Proteomes" id="UP001055185">
    <property type="component" value="Unassembled WGS sequence"/>
</dbReference>
<dbReference type="AlphaFoldDB" id="A0AA37IZM4"/>
<feature type="domain" description="Helix-turn-helix conjugative transposon-like" evidence="1">
    <location>
        <begin position="7"/>
        <end position="51"/>
    </location>
</feature>
<sequence length="51" mass="5769">MSKLLPYETIVKAHEGDPDAIDTVLSHYAGYIRYCSKVHGKVNAEVEEYVK</sequence>
<dbReference type="RefSeq" id="WP_238317504.1">
    <property type="nucleotide sequence ID" value="NZ_BQKV01000080.1"/>
</dbReference>
<dbReference type="InterPro" id="IPR024760">
    <property type="entry name" value="HTH_dom_conjug_TS-like"/>
</dbReference>
<protein>
    <recommendedName>
        <fullName evidence="1">Helix-turn-helix conjugative transposon-like domain-containing protein</fullName>
    </recommendedName>
</protein>
<gene>
    <name evidence="2" type="ORF">JCM17207_18840</name>
</gene>
<dbReference type="Pfam" id="PF12645">
    <property type="entry name" value="HTH_16"/>
    <property type="match status" value="1"/>
</dbReference>
<comment type="caution">
    <text evidence="2">The sequence shown here is derived from an EMBL/GenBank/DDBJ whole genome shotgun (WGS) entry which is preliminary data.</text>
</comment>